<feature type="transmembrane region" description="Helical" evidence="6">
    <location>
        <begin position="46"/>
        <end position="67"/>
    </location>
</feature>
<name>B1FQE2_9BURK</name>
<dbReference type="PATRIC" id="fig|396596.7.peg.927"/>
<gene>
    <name evidence="8" type="ORF">BamIOP4010DRAFT_6258</name>
</gene>
<comment type="subcellular location">
    <subcellularLocation>
        <location evidence="1">Cell membrane</location>
        <topology evidence="1">Multi-pass membrane protein</topology>
    </subcellularLocation>
</comment>
<dbReference type="RefSeq" id="WP_006755410.1">
    <property type="nucleotide sequence ID" value="NZ_ABLC01000322.1"/>
</dbReference>
<evidence type="ECO:0000259" key="7">
    <source>
        <dbReference type="Pfam" id="PF01292"/>
    </source>
</evidence>
<keyword evidence="5 6" id="KW-0472">Membrane</keyword>
<dbReference type="Gene3D" id="1.20.950.20">
    <property type="entry name" value="Transmembrane di-heme cytochromes, Chain C"/>
    <property type="match status" value="1"/>
</dbReference>
<sequence>MTSQNPSFSVPARVLHWLMAVLIIAMLFVGAGMISTVSARYPQLLALHRPLGIAILLLVWVAHTYIVDIPSLPRERR</sequence>
<dbReference type="InterPro" id="IPR011577">
    <property type="entry name" value="Cyt_b561_bac/Ni-Hgenase"/>
</dbReference>
<dbReference type="Proteomes" id="UP000005463">
    <property type="component" value="Unassembled WGS sequence"/>
</dbReference>
<organism evidence="8 9">
    <name type="scientific">Burkholderia ambifaria IOP40-10</name>
    <dbReference type="NCBI Taxonomy" id="396596"/>
    <lineage>
        <taxon>Bacteria</taxon>
        <taxon>Pseudomonadati</taxon>
        <taxon>Pseudomonadota</taxon>
        <taxon>Betaproteobacteria</taxon>
        <taxon>Burkholderiales</taxon>
        <taxon>Burkholderiaceae</taxon>
        <taxon>Burkholderia</taxon>
        <taxon>Burkholderia cepacia complex</taxon>
    </lineage>
</organism>
<keyword evidence="4 6" id="KW-1133">Transmembrane helix</keyword>
<evidence type="ECO:0000313" key="9">
    <source>
        <dbReference type="Proteomes" id="UP000005463"/>
    </source>
</evidence>
<comment type="caution">
    <text evidence="8">The sequence shown here is derived from an EMBL/GenBank/DDBJ whole genome shotgun (WGS) entry which is preliminary data.</text>
</comment>
<evidence type="ECO:0000313" key="8">
    <source>
        <dbReference type="EMBL" id="EDT00227.1"/>
    </source>
</evidence>
<feature type="transmembrane region" description="Helical" evidence="6">
    <location>
        <begin position="14"/>
        <end position="34"/>
    </location>
</feature>
<dbReference type="GO" id="GO:0005886">
    <property type="term" value="C:plasma membrane"/>
    <property type="evidence" value="ECO:0007669"/>
    <property type="project" value="UniProtKB-SubCell"/>
</dbReference>
<keyword evidence="2" id="KW-1003">Cell membrane</keyword>
<reference evidence="8 9" key="1">
    <citation type="submission" date="2008-03" db="EMBL/GenBank/DDBJ databases">
        <title>Sequencing of the draft genome and assembly of Burkholderia ambifaria IOP40-10.</title>
        <authorList>
            <consortium name="US DOE Joint Genome Institute (JGI-PGF)"/>
            <person name="Copeland A."/>
            <person name="Lucas S."/>
            <person name="Lapidus A."/>
            <person name="Glavina del Rio T."/>
            <person name="Dalin E."/>
            <person name="Tice H."/>
            <person name="Bruce D."/>
            <person name="Goodwin L."/>
            <person name="Pitluck S."/>
            <person name="Larimer F."/>
            <person name="Land M.L."/>
            <person name="Hauser L."/>
            <person name="Tiedje J."/>
            <person name="Richardson P."/>
        </authorList>
    </citation>
    <scope>NUCLEOTIDE SEQUENCE [LARGE SCALE GENOMIC DNA]</scope>
    <source>
        <strain evidence="8 9">IOP40-10</strain>
    </source>
</reference>
<evidence type="ECO:0000256" key="2">
    <source>
        <dbReference type="ARBA" id="ARBA00022475"/>
    </source>
</evidence>
<dbReference type="GO" id="GO:0022904">
    <property type="term" value="P:respiratory electron transport chain"/>
    <property type="evidence" value="ECO:0007669"/>
    <property type="project" value="InterPro"/>
</dbReference>
<dbReference type="GO" id="GO:0009055">
    <property type="term" value="F:electron transfer activity"/>
    <property type="evidence" value="ECO:0007669"/>
    <property type="project" value="InterPro"/>
</dbReference>
<evidence type="ECO:0000256" key="5">
    <source>
        <dbReference type="ARBA" id="ARBA00023136"/>
    </source>
</evidence>
<dbReference type="SUPFAM" id="SSF81342">
    <property type="entry name" value="Transmembrane di-heme cytochromes"/>
    <property type="match status" value="1"/>
</dbReference>
<evidence type="ECO:0000256" key="1">
    <source>
        <dbReference type="ARBA" id="ARBA00004651"/>
    </source>
</evidence>
<dbReference type="InterPro" id="IPR016174">
    <property type="entry name" value="Di-haem_cyt_TM"/>
</dbReference>
<evidence type="ECO:0000256" key="6">
    <source>
        <dbReference type="SAM" id="Phobius"/>
    </source>
</evidence>
<accession>B1FQE2</accession>
<dbReference type="EMBL" id="ABLC01000322">
    <property type="protein sequence ID" value="EDT00227.1"/>
    <property type="molecule type" value="Genomic_DNA"/>
</dbReference>
<evidence type="ECO:0000256" key="3">
    <source>
        <dbReference type="ARBA" id="ARBA00022692"/>
    </source>
</evidence>
<dbReference type="AlphaFoldDB" id="B1FQE2"/>
<dbReference type="Pfam" id="PF01292">
    <property type="entry name" value="Ni_hydr_CYTB"/>
    <property type="match status" value="1"/>
</dbReference>
<protein>
    <recommendedName>
        <fullName evidence="7">Cytochrome b561 bacterial/Ni-hydrogenase domain-containing protein</fullName>
    </recommendedName>
</protein>
<feature type="domain" description="Cytochrome b561 bacterial/Ni-hydrogenase" evidence="7">
    <location>
        <begin position="8"/>
        <end position="66"/>
    </location>
</feature>
<evidence type="ECO:0000256" key="4">
    <source>
        <dbReference type="ARBA" id="ARBA00022989"/>
    </source>
</evidence>
<proteinExistence type="predicted"/>
<keyword evidence="3 6" id="KW-0812">Transmembrane</keyword>